<feature type="region of interest" description="Disordered" evidence="2">
    <location>
        <begin position="480"/>
        <end position="519"/>
    </location>
</feature>
<evidence type="ECO:0000256" key="3">
    <source>
        <dbReference type="SAM" id="Phobius"/>
    </source>
</evidence>
<accession>A0ABR4HXW5</accession>
<evidence type="ECO:0000256" key="1">
    <source>
        <dbReference type="SAM" id="Coils"/>
    </source>
</evidence>
<dbReference type="EMBL" id="JBFXLT010000007">
    <property type="protein sequence ID" value="KAL2820336.1"/>
    <property type="molecule type" value="Genomic_DNA"/>
</dbReference>
<evidence type="ECO:0000313" key="6">
    <source>
        <dbReference type="Proteomes" id="UP001610334"/>
    </source>
</evidence>
<keyword evidence="3" id="KW-1133">Transmembrane helix</keyword>
<feature type="compositionally biased region" description="Basic and acidic residues" evidence="2">
    <location>
        <begin position="496"/>
        <end position="508"/>
    </location>
</feature>
<gene>
    <name evidence="5" type="ORF">BJX63DRAFT_380511</name>
</gene>
<comment type="caution">
    <text evidence="5">The sequence shown here is derived from an EMBL/GenBank/DDBJ whole genome shotgun (WGS) entry which is preliminary data.</text>
</comment>
<evidence type="ECO:0000256" key="2">
    <source>
        <dbReference type="SAM" id="MobiDB-lite"/>
    </source>
</evidence>
<feature type="transmembrane region" description="Helical" evidence="3">
    <location>
        <begin position="331"/>
        <end position="355"/>
    </location>
</feature>
<sequence>MRSAAMLALGFLAVPLNSHIAGASQLDEVETAVSSIIETNEYTIVRLEAQCLECQATPYSSLPLELKVRKDYNACDVTGIYLNGGDLVHDWKGDSGYGSGSISALAGDFDAPVFASWESFCTPVPCDVSDGCMAQVLTVQLEHLGEAGFGSDIRFSITIFEDRKPEIKSLCNYPWHIFESSYSKHQGELIGWPDVELLSTNQVEEEEETLETLYTRLQNLKVEAHELQQQIQDQKRKIREKLAAGCPSDRNDAVWESCTTVPCRLEHSFSLISDFLRQIRYLFGPLPYSVPETLCTQDLITDITTPLNTTMNTTTLYGTQISKHIDKTISFISLPTLLILSLILATPILITILICHNSTCCLRRRADRAARREERRARAAYKSAARRLRWRRWFESWGILFSNHSPTASYAHIHDLSPISGDSESPNSSGPLYPHSRLPSGNDEPGPNTTIGIGTNILDTEIWNFRQALEYVGDLIRIPNPNRERDLESGYPLPDTGREQNSRRDASRPRRSRAASTAGLSTVVSLRTVTMSITDTDTDTDMEVEGTLSESCVTLDTLHSETPPPSYHP</sequence>
<evidence type="ECO:0000313" key="5">
    <source>
        <dbReference type="EMBL" id="KAL2820336.1"/>
    </source>
</evidence>
<evidence type="ECO:0000256" key="4">
    <source>
        <dbReference type="SAM" id="SignalP"/>
    </source>
</evidence>
<feature type="chain" id="PRO_5045439324" evidence="4">
    <location>
        <begin position="24"/>
        <end position="569"/>
    </location>
</feature>
<reference evidence="5 6" key="1">
    <citation type="submission" date="2024-07" db="EMBL/GenBank/DDBJ databases">
        <title>Section-level genome sequencing and comparative genomics of Aspergillus sections Usti and Cavernicolus.</title>
        <authorList>
            <consortium name="Lawrence Berkeley National Laboratory"/>
            <person name="Nybo J.L."/>
            <person name="Vesth T.C."/>
            <person name="Theobald S."/>
            <person name="Frisvad J.C."/>
            <person name="Larsen T.O."/>
            <person name="Kjaerboelling I."/>
            <person name="Rothschild-Mancinelli K."/>
            <person name="Lyhne E.K."/>
            <person name="Kogle M.E."/>
            <person name="Barry K."/>
            <person name="Clum A."/>
            <person name="Na H."/>
            <person name="Ledsgaard L."/>
            <person name="Lin J."/>
            <person name="Lipzen A."/>
            <person name="Kuo A."/>
            <person name="Riley R."/>
            <person name="Mondo S."/>
            <person name="Labutti K."/>
            <person name="Haridas S."/>
            <person name="Pangalinan J."/>
            <person name="Salamov A.A."/>
            <person name="Simmons B.A."/>
            <person name="Magnuson J.K."/>
            <person name="Chen J."/>
            <person name="Drula E."/>
            <person name="Henrissat B."/>
            <person name="Wiebenga A."/>
            <person name="Lubbers R.J."/>
            <person name="Gomes A.C."/>
            <person name="Makela M.R."/>
            <person name="Stajich J."/>
            <person name="Grigoriev I.V."/>
            <person name="Mortensen U.H."/>
            <person name="De Vries R.P."/>
            <person name="Baker S.E."/>
            <person name="Andersen M.R."/>
        </authorList>
    </citation>
    <scope>NUCLEOTIDE SEQUENCE [LARGE SCALE GENOMIC DNA]</scope>
    <source>
        <strain evidence="5 6">CBS 588.65</strain>
    </source>
</reference>
<feature type="signal peptide" evidence="4">
    <location>
        <begin position="1"/>
        <end position="23"/>
    </location>
</feature>
<dbReference type="Proteomes" id="UP001610334">
    <property type="component" value="Unassembled WGS sequence"/>
</dbReference>
<feature type="compositionally biased region" description="Polar residues" evidence="2">
    <location>
        <begin position="420"/>
        <end position="430"/>
    </location>
</feature>
<proteinExistence type="predicted"/>
<keyword evidence="3" id="KW-0472">Membrane</keyword>
<keyword evidence="3" id="KW-0812">Transmembrane</keyword>
<keyword evidence="4" id="KW-0732">Signal</keyword>
<feature type="region of interest" description="Disordered" evidence="2">
    <location>
        <begin position="419"/>
        <end position="452"/>
    </location>
</feature>
<organism evidence="5 6">
    <name type="scientific">Aspergillus granulosus</name>
    <dbReference type="NCBI Taxonomy" id="176169"/>
    <lineage>
        <taxon>Eukaryota</taxon>
        <taxon>Fungi</taxon>
        <taxon>Dikarya</taxon>
        <taxon>Ascomycota</taxon>
        <taxon>Pezizomycotina</taxon>
        <taxon>Eurotiomycetes</taxon>
        <taxon>Eurotiomycetidae</taxon>
        <taxon>Eurotiales</taxon>
        <taxon>Aspergillaceae</taxon>
        <taxon>Aspergillus</taxon>
        <taxon>Aspergillus subgen. Nidulantes</taxon>
    </lineage>
</organism>
<name>A0ABR4HXW5_9EURO</name>
<feature type="coiled-coil region" evidence="1">
    <location>
        <begin position="203"/>
        <end position="244"/>
    </location>
</feature>
<protein>
    <submittedName>
        <fullName evidence="5">Uncharacterized protein</fullName>
    </submittedName>
</protein>
<keyword evidence="6" id="KW-1185">Reference proteome</keyword>
<keyword evidence="1" id="KW-0175">Coiled coil</keyword>